<comment type="caution">
    <text evidence="5">The sequence shown here is derived from an EMBL/GenBank/DDBJ whole genome shotgun (WGS) entry which is preliminary data.</text>
</comment>
<dbReference type="GO" id="GO:0001786">
    <property type="term" value="F:phosphatidylserine binding"/>
    <property type="evidence" value="ECO:0007669"/>
    <property type="project" value="TreeGrafter"/>
</dbReference>
<evidence type="ECO:0000256" key="3">
    <source>
        <dbReference type="ARBA" id="ARBA00023216"/>
    </source>
</evidence>
<dbReference type="GO" id="GO:0005509">
    <property type="term" value="F:calcium ion binding"/>
    <property type="evidence" value="ECO:0007669"/>
    <property type="project" value="InterPro"/>
</dbReference>
<name>A0A9P9JJI8_9HYPO</name>
<dbReference type="Proteomes" id="UP000738349">
    <property type="component" value="Unassembled WGS sequence"/>
</dbReference>
<dbReference type="GO" id="GO:0005886">
    <property type="term" value="C:plasma membrane"/>
    <property type="evidence" value="ECO:0007669"/>
    <property type="project" value="TreeGrafter"/>
</dbReference>
<dbReference type="InterPro" id="IPR037104">
    <property type="entry name" value="Annexin_sf"/>
</dbReference>
<dbReference type="GO" id="GO:0012506">
    <property type="term" value="C:vesicle membrane"/>
    <property type="evidence" value="ECO:0007669"/>
    <property type="project" value="TreeGrafter"/>
</dbReference>
<proteinExistence type="inferred from homology"/>
<keyword evidence="6" id="KW-1185">Reference proteome</keyword>
<dbReference type="InterPro" id="IPR018502">
    <property type="entry name" value="Annexin_repeat"/>
</dbReference>
<evidence type="ECO:0000313" key="5">
    <source>
        <dbReference type="EMBL" id="KAH7165234.1"/>
    </source>
</evidence>
<dbReference type="PANTHER" id="PTHR10502">
    <property type="entry name" value="ANNEXIN"/>
    <property type="match status" value="1"/>
</dbReference>
<feature type="region of interest" description="Disordered" evidence="4">
    <location>
        <begin position="1"/>
        <end position="204"/>
    </location>
</feature>
<dbReference type="Pfam" id="PF00191">
    <property type="entry name" value="Annexin"/>
    <property type="match status" value="4"/>
</dbReference>
<feature type="compositionally biased region" description="Low complexity" evidence="4">
    <location>
        <begin position="133"/>
        <end position="142"/>
    </location>
</feature>
<evidence type="ECO:0008006" key="7">
    <source>
        <dbReference type="Google" id="ProtNLM"/>
    </source>
</evidence>
<keyword evidence="3" id="KW-0041">Annexin</keyword>
<feature type="compositionally biased region" description="Low complexity" evidence="4">
    <location>
        <begin position="50"/>
        <end position="77"/>
    </location>
</feature>
<reference evidence="5" key="1">
    <citation type="journal article" date="2021" name="Nat. Commun.">
        <title>Genetic determinants of endophytism in the Arabidopsis root mycobiome.</title>
        <authorList>
            <person name="Mesny F."/>
            <person name="Miyauchi S."/>
            <person name="Thiergart T."/>
            <person name="Pickel B."/>
            <person name="Atanasova L."/>
            <person name="Karlsson M."/>
            <person name="Huettel B."/>
            <person name="Barry K.W."/>
            <person name="Haridas S."/>
            <person name="Chen C."/>
            <person name="Bauer D."/>
            <person name="Andreopoulos W."/>
            <person name="Pangilinan J."/>
            <person name="LaButti K."/>
            <person name="Riley R."/>
            <person name="Lipzen A."/>
            <person name="Clum A."/>
            <person name="Drula E."/>
            <person name="Henrissat B."/>
            <person name="Kohler A."/>
            <person name="Grigoriev I.V."/>
            <person name="Martin F.M."/>
            <person name="Hacquard S."/>
        </authorList>
    </citation>
    <scope>NUCLEOTIDE SEQUENCE</scope>
    <source>
        <strain evidence="5">MPI-CAGE-AT-0147</strain>
    </source>
</reference>
<feature type="compositionally biased region" description="Pro residues" evidence="4">
    <location>
        <begin position="38"/>
        <end position="49"/>
    </location>
</feature>
<feature type="compositionally biased region" description="Low complexity" evidence="4">
    <location>
        <begin position="1"/>
        <end position="37"/>
    </location>
</feature>
<dbReference type="Gene3D" id="1.10.220.10">
    <property type="entry name" value="Annexin"/>
    <property type="match status" value="4"/>
</dbReference>
<accession>A0A9P9JJI8</accession>
<dbReference type="AlphaFoldDB" id="A0A9P9JJI8"/>
<keyword evidence="2" id="KW-0677">Repeat</keyword>
<dbReference type="OrthoDB" id="37886at2759"/>
<gene>
    <name evidence="5" type="ORF">EDB81DRAFT_778850</name>
</gene>
<feature type="compositionally biased region" description="Low complexity" evidence="4">
    <location>
        <begin position="150"/>
        <end position="186"/>
    </location>
</feature>
<feature type="compositionally biased region" description="Low complexity" evidence="4">
    <location>
        <begin position="85"/>
        <end position="125"/>
    </location>
</feature>
<sequence length="523" mass="57829">MNPQQPYYGQAAGGAPPAGYQAGQPPQGGPPYYQGPPGQAPPGQAPPGQAPYGQQQPYGYQNQQAYGQNQGYQAPPQGQGPPGQAPYQQQPPQGYGQYQNQPPQGQGYNQAPYAQQPPQGYNQPPHGQPPQGYPQQGYNQPPHGQPPQGYPQQGQGQHQYPPQGQNQGYGAPGQYGAPQQWQQQQQFSVPPTPPSLGYGPAPVGLAKIDTSSDIETLRKAMKGMGCDERALIRVLTSSKYKNPFAMAQLVNDYQHRFMRDLAKDIISETSGDLETGLLALIRGPLENDARNLEKALIGAGTDEDALNDVVLGRSNADIRAITMEFQRIRSREPDDRILKDVIQKDVDPKLFRLYQMVLKAERAEDTAPVIGADIDHKVMELHRATEGVIGASAVSVAQIFTSSNNSQLHAIADAYDRKYHRNLQDVIEKEFRGDMEDALLDMLLQGIDRARHDADKLRAPLDKTFRKDRLFINRVVSLYWDQNRLNAAKAAYKKIYGHPLRKFVKDKLSGDYEDLMLALLGEQ</sequence>
<dbReference type="PRINTS" id="PR00196">
    <property type="entry name" value="ANNEXIN"/>
</dbReference>
<dbReference type="GO" id="GO:0005634">
    <property type="term" value="C:nucleus"/>
    <property type="evidence" value="ECO:0007669"/>
    <property type="project" value="TreeGrafter"/>
</dbReference>
<comment type="similarity">
    <text evidence="1">Belongs to the annexin family.</text>
</comment>
<dbReference type="GO" id="GO:0005544">
    <property type="term" value="F:calcium-dependent phospholipid binding"/>
    <property type="evidence" value="ECO:0007669"/>
    <property type="project" value="InterPro"/>
</dbReference>
<organism evidence="5 6">
    <name type="scientific">Dactylonectria macrodidyma</name>
    <dbReference type="NCBI Taxonomy" id="307937"/>
    <lineage>
        <taxon>Eukaryota</taxon>
        <taxon>Fungi</taxon>
        <taxon>Dikarya</taxon>
        <taxon>Ascomycota</taxon>
        <taxon>Pezizomycotina</taxon>
        <taxon>Sordariomycetes</taxon>
        <taxon>Hypocreomycetidae</taxon>
        <taxon>Hypocreales</taxon>
        <taxon>Nectriaceae</taxon>
        <taxon>Dactylonectria</taxon>
    </lineage>
</organism>
<protein>
    <recommendedName>
        <fullName evidence="7">Annexin</fullName>
    </recommendedName>
</protein>
<dbReference type="GO" id="GO:0005737">
    <property type="term" value="C:cytoplasm"/>
    <property type="evidence" value="ECO:0007669"/>
    <property type="project" value="TreeGrafter"/>
</dbReference>
<dbReference type="PANTHER" id="PTHR10502:SF102">
    <property type="entry name" value="ANNEXIN B11"/>
    <property type="match status" value="1"/>
</dbReference>
<dbReference type="InterPro" id="IPR001464">
    <property type="entry name" value="Annexin"/>
</dbReference>
<dbReference type="SUPFAM" id="SSF47874">
    <property type="entry name" value="Annexin"/>
    <property type="match status" value="1"/>
</dbReference>
<evidence type="ECO:0000256" key="4">
    <source>
        <dbReference type="SAM" id="MobiDB-lite"/>
    </source>
</evidence>
<dbReference type="EMBL" id="JAGMUV010000003">
    <property type="protein sequence ID" value="KAH7165234.1"/>
    <property type="molecule type" value="Genomic_DNA"/>
</dbReference>
<dbReference type="PROSITE" id="PS51897">
    <property type="entry name" value="ANNEXIN_2"/>
    <property type="match status" value="3"/>
</dbReference>
<evidence type="ECO:0000256" key="2">
    <source>
        <dbReference type="ARBA" id="ARBA00022737"/>
    </source>
</evidence>
<dbReference type="SMART" id="SM00335">
    <property type="entry name" value="ANX"/>
    <property type="match status" value="4"/>
</dbReference>
<evidence type="ECO:0000313" key="6">
    <source>
        <dbReference type="Proteomes" id="UP000738349"/>
    </source>
</evidence>
<evidence type="ECO:0000256" key="1">
    <source>
        <dbReference type="ARBA" id="ARBA00007831"/>
    </source>
</evidence>